<dbReference type="SUPFAM" id="SSF46785">
    <property type="entry name" value="Winged helix' DNA-binding domain"/>
    <property type="match status" value="1"/>
</dbReference>
<dbReference type="EMBL" id="SLUN01000025">
    <property type="protein sequence ID" value="TCL62420.1"/>
    <property type="molecule type" value="Genomic_DNA"/>
</dbReference>
<dbReference type="GO" id="GO:0003677">
    <property type="term" value="F:DNA binding"/>
    <property type="evidence" value="ECO:0007669"/>
    <property type="project" value="UniProtKB-KW"/>
</dbReference>
<feature type="domain" description="HTH dtxR-type" evidence="5">
    <location>
        <begin position="6"/>
        <end position="67"/>
    </location>
</feature>
<dbReference type="InterPro" id="IPR036388">
    <property type="entry name" value="WH-like_DNA-bd_sf"/>
</dbReference>
<name>A0A4R1RA06_HYDET</name>
<gene>
    <name evidence="6" type="ORF">EDC14_102539</name>
</gene>
<dbReference type="InterPro" id="IPR022689">
    <property type="entry name" value="Iron_dep_repressor"/>
</dbReference>
<dbReference type="InterPro" id="IPR022687">
    <property type="entry name" value="HTH_DTXR"/>
</dbReference>
<dbReference type="GO" id="GO:0003700">
    <property type="term" value="F:DNA-binding transcription factor activity"/>
    <property type="evidence" value="ECO:0007669"/>
    <property type="project" value="InterPro"/>
</dbReference>
<dbReference type="RefSeq" id="WP_132015707.1">
    <property type="nucleotide sequence ID" value="NZ_SLUN01000025.1"/>
</dbReference>
<proteinExistence type="inferred from homology"/>
<dbReference type="Gene3D" id="1.10.10.10">
    <property type="entry name" value="Winged helix-like DNA-binding domain superfamily/Winged helix DNA-binding domain"/>
    <property type="match status" value="1"/>
</dbReference>
<accession>A0A4R1RA06</accession>
<dbReference type="Pfam" id="PF01325">
    <property type="entry name" value="Fe_dep_repress"/>
    <property type="match status" value="1"/>
</dbReference>
<dbReference type="InterPro" id="IPR001367">
    <property type="entry name" value="Fe_dep_repressor"/>
</dbReference>
<evidence type="ECO:0000313" key="6">
    <source>
        <dbReference type="EMBL" id="TCL62420.1"/>
    </source>
</evidence>
<protein>
    <submittedName>
        <fullName evidence="6">DtxR family iron (Metal) dependent repressor</fullName>
    </submittedName>
</protein>
<evidence type="ECO:0000256" key="1">
    <source>
        <dbReference type="ARBA" id="ARBA00007871"/>
    </source>
</evidence>
<dbReference type="SUPFAM" id="SSF47979">
    <property type="entry name" value="Iron-dependent repressor protein, dimerization domain"/>
    <property type="match status" value="1"/>
</dbReference>
<evidence type="ECO:0000259" key="5">
    <source>
        <dbReference type="PROSITE" id="PS50944"/>
    </source>
</evidence>
<dbReference type="GO" id="GO:0046914">
    <property type="term" value="F:transition metal ion binding"/>
    <property type="evidence" value="ECO:0007669"/>
    <property type="project" value="InterPro"/>
</dbReference>
<dbReference type="Proteomes" id="UP000295008">
    <property type="component" value="Unassembled WGS sequence"/>
</dbReference>
<comment type="caution">
    <text evidence="6">The sequence shown here is derived from an EMBL/GenBank/DDBJ whole genome shotgun (WGS) entry which is preliminary data.</text>
</comment>
<keyword evidence="7" id="KW-1185">Reference proteome</keyword>
<evidence type="ECO:0000256" key="4">
    <source>
        <dbReference type="ARBA" id="ARBA00023163"/>
    </source>
</evidence>
<dbReference type="Gene3D" id="1.10.60.10">
    <property type="entry name" value="Iron dependent repressor, metal binding and dimerisation domain"/>
    <property type="match status" value="1"/>
</dbReference>
<keyword evidence="4" id="KW-0804">Transcription</keyword>
<dbReference type="SMART" id="SM00529">
    <property type="entry name" value="HTH_DTXR"/>
    <property type="match status" value="1"/>
</dbReference>
<dbReference type="InterPro" id="IPR050536">
    <property type="entry name" value="DtxR_MntR_Metal-Reg"/>
</dbReference>
<reference evidence="6 7" key="1">
    <citation type="submission" date="2019-03" db="EMBL/GenBank/DDBJ databases">
        <title>Genomic Encyclopedia of Type Strains, Phase IV (KMG-IV): sequencing the most valuable type-strain genomes for metagenomic binning, comparative biology and taxonomic classification.</title>
        <authorList>
            <person name="Goeker M."/>
        </authorList>
    </citation>
    <scope>NUCLEOTIDE SEQUENCE [LARGE SCALE GENOMIC DNA]</scope>
    <source>
        <strain evidence="6 7">LX-B</strain>
    </source>
</reference>
<keyword evidence="2" id="KW-0805">Transcription regulation</keyword>
<organism evidence="6 7">
    <name type="scientific">Hydrogenispora ethanolica</name>
    <dbReference type="NCBI Taxonomy" id="1082276"/>
    <lineage>
        <taxon>Bacteria</taxon>
        <taxon>Bacillati</taxon>
        <taxon>Bacillota</taxon>
        <taxon>Hydrogenispora</taxon>
    </lineage>
</organism>
<dbReference type="Pfam" id="PF02742">
    <property type="entry name" value="Fe_dep_repr_C"/>
    <property type="match status" value="1"/>
</dbReference>
<dbReference type="PANTHER" id="PTHR33238">
    <property type="entry name" value="IRON (METAL) DEPENDENT REPRESSOR, DTXR FAMILY"/>
    <property type="match status" value="1"/>
</dbReference>
<dbReference type="PROSITE" id="PS50944">
    <property type="entry name" value="HTH_DTXR"/>
    <property type="match status" value="1"/>
</dbReference>
<evidence type="ECO:0000313" key="7">
    <source>
        <dbReference type="Proteomes" id="UP000295008"/>
    </source>
</evidence>
<dbReference type="AlphaFoldDB" id="A0A4R1RA06"/>
<dbReference type="InterPro" id="IPR036390">
    <property type="entry name" value="WH_DNA-bd_sf"/>
</dbReference>
<sequence>MDRASISPALEDYLKVILELQEAEEAIRVTDLAQKLGVAKSSVNQAVARLVELALLTHERYGPLELTGRGLAKAREIRERHDSLRQFFSDVLEVEPRIAERDACSIEHYISPATMEKLVDYLNGLAKSDES</sequence>
<evidence type="ECO:0000256" key="3">
    <source>
        <dbReference type="ARBA" id="ARBA00023125"/>
    </source>
</evidence>
<dbReference type="GO" id="GO:0046983">
    <property type="term" value="F:protein dimerization activity"/>
    <property type="evidence" value="ECO:0007669"/>
    <property type="project" value="InterPro"/>
</dbReference>
<keyword evidence="3" id="KW-0238">DNA-binding</keyword>
<dbReference type="PANTHER" id="PTHR33238:SF7">
    <property type="entry name" value="IRON-DEPENDENT TRANSCRIPTIONAL REGULATOR"/>
    <property type="match status" value="1"/>
</dbReference>
<evidence type="ECO:0000256" key="2">
    <source>
        <dbReference type="ARBA" id="ARBA00023015"/>
    </source>
</evidence>
<dbReference type="InterPro" id="IPR036421">
    <property type="entry name" value="Fe_dep_repressor_sf"/>
</dbReference>
<dbReference type="OrthoDB" id="9794394at2"/>
<comment type="similarity">
    <text evidence="1">Belongs to the DtxR/MntR family.</text>
</comment>